<sequence length="204" mass="21275">MEQGRGAAVATHGDVVEGAETATDVVQEVAAVGGAGDAAPAVAGSVPAAADLVAQGVVGSDSVVANLVVMASGGSLDVGAEASGRRVVDVVNEEGASNKRKLDIAGFDDPSDSDDDLEYNSGDEVEEWNHRSFIEHEANKIREKGKAAYYKWGKFRCPYCTTKPIPKDGLYEHLMAHARGLTRSGSDVEIRAEHAALPKAMGPI</sequence>
<evidence type="ECO:0000313" key="2">
    <source>
        <dbReference type="EnsemblPlants" id="TraesCS2B02G138700.1"/>
    </source>
</evidence>
<evidence type="ECO:0000313" key="3">
    <source>
        <dbReference type="Proteomes" id="UP000019116"/>
    </source>
</evidence>
<reference evidence="2" key="2">
    <citation type="submission" date="2018-10" db="UniProtKB">
        <authorList>
            <consortium name="EnsemblPlants"/>
        </authorList>
    </citation>
    <scope>IDENTIFICATION</scope>
</reference>
<dbReference type="Gramene" id="TraesCS2B02G138700.1">
    <property type="protein sequence ID" value="TraesCS2B02G138700.1"/>
    <property type="gene ID" value="TraesCS2B02G138700"/>
</dbReference>
<dbReference type="OMA" id="LPKAMGP"/>
<evidence type="ECO:0000259" key="1">
    <source>
        <dbReference type="Pfam" id="PF03470"/>
    </source>
</evidence>
<dbReference type="InterPro" id="IPR005381">
    <property type="entry name" value="Znf-XS_domain"/>
</dbReference>
<dbReference type="Proteomes" id="UP000019116">
    <property type="component" value="Chromosome 2B"/>
</dbReference>
<dbReference type="Gramene" id="TraesCS2B03G0335900.1">
    <property type="protein sequence ID" value="TraesCS2B03G0335900.1.CDS"/>
    <property type="gene ID" value="TraesCS2B03G0335900"/>
</dbReference>
<dbReference type="GO" id="GO:0031047">
    <property type="term" value="P:regulatory ncRNA-mediated gene silencing"/>
    <property type="evidence" value="ECO:0007669"/>
    <property type="project" value="InterPro"/>
</dbReference>
<proteinExistence type="predicted"/>
<dbReference type="EnsemblPlants" id="TraesCS2B02G138700.1">
    <property type="protein sequence ID" value="TraesCS2B02G138700.1"/>
    <property type="gene ID" value="TraesCS2B02G138700"/>
</dbReference>
<organism evidence="2">
    <name type="scientific">Triticum aestivum</name>
    <name type="common">Wheat</name>
    <dbReference type="NCBI Taxonomy" id="4565"/>
    <lineage>
        <taxon>Eukaryota</taxon>
        <taxon>Viridiplantae</taxon>
        <taxon>Streptophyta</taxon>
        <taxon>Embryophyta</taxon>
        <taxon>Tracheophyta</taxon>
        <taxon>Spermatophyta</taxon>
        <taxon>Magnoliopsida</taxon>
        <taxon>Liliopsida</taxon>
        <taxon>Poales</taxon>
        <taxon>Poaceae</taxon>
        <taxon>BOP clade</taxon>
        <taxon>Pooideae</taxon>
        <taxon>Triticodae</taxon>
        <taxon>Triticeae</taxon>
        <taxon>Triticinae</taxon>
        <taxon>Triticum</taxon>
    </lineage>
</organism>
<feature type="domain" description="Zinc finger-XS" evidence="1">
    <location>
        <begin position="157"/>
        <end position="197"/>
    </location>
</feature>
<protein>
    <recommendedName>
        <fullName evidence="1">Zinc finger-XS domain-containing protein</fullName>
    </recommendedName>
</protein>
<dbReference type="AlphaFoldDB" id="A0A3B6C3A7"/>
<keyword evidence="3" id="KW-1185">Reference proteome</keyword>
<dbReference type="OrthoDB" id="706267at2759"/>
<accession>A0A3B6C3A7</accession>
<dbReference type="Pfam" id="PF03470">
    <property type="entry name" value="zf-XS"/>
    <property type="match status" value="1"/>
</dbReference>
<reference evidence="2" key="1">
    <citation type="submission" date="2018-08" db="EMBL/GenBank/DDBJ databases">
        <authorList>
            <person name="Rossello M."/>
        </authorList>
    </citation>
    <scope>NUCLEOTIDE SEQUENCE [LARGE SCALE GENOMIC DNA]</scope>
    <source>
        <strain evidence="2">cv. Chinese Spring</strain>
    </source>
</reference>
<name>A0A3B6C3A7_WHEAT</name>